<dbReference type="SUPFAM" id="SSF52266">
    <property type="entry name" value="SGNH hydrolase"/>
    <property type="match status" value="1"/>
</dbReference>
<dbReference type="OrthoDB" id="3460at2759"/>
<dbReference type="AlphaFoldDB" id="A0A5J4Z870"/>
<keyword evidence="3" id="KW-1185">Reference proteome</keyword>
<dbReference type="Proteomes" id="UP000324585">
    <property type="component" value="Unassembled WGS sequence"/>
</dbReference>
<dbReference type="InterPro" id="IPR008265">
    <property type="entry name" value="Lipase_GDSL_AS"/>
</dbReference>
<dbReference type="OMA" id="VIWPKVI"/>
<evidence type="ECO:0000259" key="1">
    <source>
        <dbReference type="Pfam" id="PF13472"/>
    </source>
</evidence>
<dbReference type="Gene3D" id="3.40.50.1110">
    <property type="entry name" value="SGNH hydrolase"/>
    <property type="match status" value="1"/>
</dbReference>
<protein>
    <submittedName>
        <fullName evidence="2">Isoamyl acetate-hydrolyzing esterase 1-like</fullName>
    </submittedName>
</protein>
<sequence length="307" mass="33711">MTGLDASTCRLQRFSVYSVSLAKISQAPINRKPKVWELSGGACRSSSMGDVSALRVRRVPQLIFFGDSLTHAGGKADGWCQHIAARFSGAADVVVRGFPGYNTRHATHILPHLCAGWSRASEHHLDSHPLAQTPDVVTLFWGANDAATEGEQRVPLGAYEQNLLKMCAYLRSVQSPGLKLILVTPPWVDQEMWDSFCKAEHACPSGLRRASNTAAYAAACTNAANLAGAACLDLFSIFESHPNRSELLSDGLHMTAMGQRLLAEKWFECVKENYSELVERLSTCTLYPSWRDLDSAHLEKSLDHLLL</sequence>
<dbReference type="GO" id="GO:0006629">
    <property type="term" value="P:lipid metabolic process"/>
    <property type="evidence" value="ECO:0007669"/>
    <property type="project" value="InterPro"/>
</dbReference>
<feature type="domain" description="SGNH hydrolase-type esterase" evidence="1">
    <location>
        <begin position="64"/>
        <end position="261"/>
    </location>
</feature>
<comment type="caution">
    <text evidence="2">The sequence shown here is derived from an EMBL/GenBank/DDBJ whole genome shotgun (WGS) entry which is preliminary data.</text>
</comment>
<dbReference type="EMBL" id="VRMN01000001">
    <property type="protein sequence ID" value="KAA8499956.1"/>
    <property type="molecule type" value="Genomic_DNA"/>
</dbReference>
<dbReference type="PANTHER" id="PTHR14209:SF19">
    <property type="entry name" value="ISOAMYL ACETATE-HYDROLYZING ESTERASE 1 HOMOLOG"/>
    <property type="match status" value="1"/>
</dbReference>
<evidence type="ECO:0000313" key="3">
    <source>
        <dbReference type="Proteomes" id="UP000324585"/>
    </source>
</evidence>
<dbReference type="InterPro" id="IPR036514">
    <property type="entry name" value="SGNH_hydro_sf"/>
</dbReference>
<dbReference type="PROSITE" id="PS01098">
    <property type="entry name" value="LIPASE_GDSL_SER"/>
    <property type="match status" value="1"/>
</dbReference>
<reference evidence="3" key="1">
    <citation type="journal article" date="2019" name="Nat. Commun.">
        <title>Expansion of phycobilisome linker gene families in mesophilic red algae.</title>
        <authorList>
            <person name="Lee J."/>
            <person name="Kim D."/>
            <person name="Bhattacharya D."/>
            <person name="Yoon H.S."/>
        </authorList>
    </citation>
    <scope>NUCLEOTIDE SEQUENCE [LARGE SCALE GENOMIC DNA]</scope>
    <source>
        <strain evidence="3">CCMP 1328</strain>
    </source>
</reference>
<dbReference type="PANTHER" id="PTHR14209">
    <property type="entry name" value="ISOAMYL ACETATE-HYDROLYZING ESTERASE 1"/>
    <property type="match status" value="1"/>
</dbReference>
<evidence type="ECO:0000313" key="2">
    <source>
        <dbReference type="EMBL" id="KAA8499956.1"/>
    </source>
</evidence>
<dbReference type="InterPro" id="IPR045136">
    <property type="entry name" value="Iah1-like"/>
</dbReference>
<proteinExistence type="predicted"/>
<accession>A0A5J4Z870</accession>
<dbReference type="Pfam" id="PF13472">
    <property type="entry name" value="Lipase_GDSL_2"/>
    <property type="match status" value="1"/>
</dbReference>
<dbReference type="GO" id="GO:0016298">
    <property type="term" value="F:lipase activity"/>
    <property type="evidence" value="ECO:0007669"/>
    <property type="project" value="InterPro"/>
</dbReference>
<dbReference type="InterPro" id="IPR013830">
    <property type="entry name" value="SGNH_hydro"/>
</dbReference>
<name>A0A5J4Z870_PORPP</name>
<gene>
    <name evidence="2" type="ORF">FVE85_7541</name>
</gene>
<organism evidence="2 3">
    <name type="scientific">Porphyridium purpureum</name>
    <name type="common">Red alga</name>
    <name type="synonym">Porphyridium cruentum</name>
    <dbReference type="NCBI Taxonomy" id="35688"/>
    <lineage>
        <taxon>Eukaryota</taxon>
        <taxon>Rhodophyta</taxon>
        <taxon>Bangiophyceae</taxon>
        <taxon>Porphyridiales</taxon>
        <taxon>Porphyridiaceae</taxon>
        <taxon>Porphyridium</taxon>
    </lineage>
</organism>